<reference evidence="1 2" key="1">
    <citation type="submission" date="2023-03" db="EMBL/GenBank/DDBJ databases">
        <title>High recombination rates correlate with genetic variation in Cardiocondyla obscurior ants.</title>
        <authorList>
            <person name="Errbii M."/>
        </authorList>
    </citation>
    <scope>NUCLEOTIDE SEQUENCE [LARGE SCALE GENOMIC DNA]</scope>
    <source>
        <strain evidence="1">Alpha-2009</strain>
        <tissue evidence="1">Whole body</tissue>
    </source>
</reference>
<dbReference type="EMBL" id="JADYXP020000004">
    <property type="protein sequence ID" value="KAL0126999.1"/>
    <property type="molecule type" value="Genomic_DNA"/>
</dbReference>
<sequence>MYNVEDLEKKRVNKWTSARGGSEREKSPVGYQVRLSHVIKHRIVGALDKRKPIVLSGMEIRMTRLAAAGDNPTEVQQDSVVFSEVPWLAT</sequence>
<evidence type="ECO:0000313" key="2">
    <source>
        <dbReference type="Proteomes" id="UP001430953"/>
    </source>
</evidence>
<name>A0AAW2GFK9_9HYME</name>
<accession>A0AAW2GFK9</accession>
<keyword evidence="2" id="KW-1185">Reference proteome</keyword>
<comment type="caution">
    <text evidence="1">The sequence shown here is derived from an EMBL/GenBank/DDBJ whole genome shotgun (WGS) entry which is preliminary data.</text>
</comment>
<proteinExistence type="predicted"/>
<organism evidence="1 2">
    <name type="scientific">Cardiocondyla obscurior</name>
    <dbReference type="NCBI Taxonomy" id="286306"/>
    <lineage>
        <taxon>Eukaryota</taxon>
        <taxon>Metazoa</taxon>
        <taxon>Ecdysozoa</taxon>
        <taxon>Arthropoda</taxon>
        <taxon>Hexapoda</taxon>
        <taxon>Insecta</taxon>
        <taxon>Pterygota</taxon>
        <taxon>Neoptera</taxon>
        <taxon>Endopterygota</taxon>
        <taxon>Hymenoptera</taxon>
        <taxon>Apocrita</taxon>
        <taxon>Aculeata</taxon>
        <taxon>Formicoidea</taxon>
        <taxon>Formicidae</taxon>
        <taxon>Myrmicinae</taxon>
        <taxon>Cardiocondyla</taxon>
    </lineage>
</organism>
<evidence type="ECO:0000313" key="1">
    <source>
        <dbReference type="EMBL" id="KAL0126999.1"/>
    </source>
</evidence>
<gene>
    <name evidence="1" type="ORF">PUN28_005378</name>
</gene>
<dbReference type="Proteomes" id="UP001430953">
    <property type="component" value="Unassembled WGS sequence"/>
</dbReference>
<protein>
    <submittedName>
        <fullName evidence="1">Uncharacterized protein</fullName>
    </submittedName>
</protein>
<dbReference type="AlphaFoldDB" id="A0AAW2GFK9"/>